<evidence type="ECO:0000313" key="2">
    <source>
        <dbReference type="Proteomes" id="UP001732700"/>
    </source>
</evidence>
<dbReference type="Proteomes" id="UP001732700">
    <property type="component" value="Chromosome 7A"/>
</dbReference>
<protein>
    <submittedName>
        <fullName evidence="1">Uncharacterized protein</fullName>
    </submittedName>
</protein>
<dbReference type="EnsemblPlants" id="AVESA.00010b.r2.7AG1246100.2">
    <property type="protein sequence ID" value="AVESA.00010b.r2.7AG1246100.2.CDS"/>
    <property type="gene ID" value="AVESA.00010b.r2.7AG1246100"/>
</dbReference>
<name>A0ACD5ZS41_AVESA</name>
<reference evidence="1" key="1">
    <citation type="submission" date="2021-05" db="EMBL/GenBank/DDBJ databases">
        <authorList>
            <person name="Scholz U."/>
            <person name="Mascher M."/>
            <person name="Fiebig A."/>
        </authorList>
    </citation>
    <scope>NUCLEOTIDE SEQUENCE [LARGE SCALE GENOMIC DNA]</scope>
</reference>
<sequence>METAFSTKQPLRVATPTSNWRPRLPVVKVQPPSNKRAGASISLTSSVEDAIRNEPIVKMCGITSARDAEFAAKAGAKLIGMILWPNSKRSVQLSEAKEISRVAKSYGAEPVGVFVDDDEETILRVSASCDLQLIQLHGDRSRALLPALAKHNRIVYVLNADGDGKLINSPPSEEYAVDWFLVDSAVGGSGKGFNWEKFRMPSVKSKNGWLLAGGLHADNVCQASSALKPNGLDVSSGICSPDGISKDPNRISSFMRSVQSLSSQ</sequence>
<evidence type="ECO:0000313" key="1">
    <source>
        <dbReference type="EnsemblPlants" id="AVESA.00010b.r2.7AG1246100.2.CDS"/>
    </source>
</evidence>
<organism evidence="1 2">
    <name type="scientific">Avena sativa</name>
    <name type="common">Oat</name>
    <dbReference type="NCBI Taxonomy" id="4498"/>
    <lineage>
        <taxon>Eukaryota</taxon>
        <taxon>Viridiplantae</taxon>
        <taxon>Streptophyta</taxon>
        <taxon>Embryophyta</taxon>
        <taxon>Tracheophyta</taxon>
        <taxon>Spermatophyta</taxon>
        <taxon>Magnoliopsida</taxon>
        <taxon>Liliopsida</taxon>
        <taxon>Poales</taxon>
        <taxon>Poaceae</taxon>
        <taxon>BOP clade</taxon>
        <taxon>Pooideae</taxon>
        <taxon>Poodae</taxon>
        <taxon>Poeae</taxon>
        <taxon>Poeae Chloroplast Group 1 (Aveneae type)</taxon>
        <taxon>Aveninae</taxon>
        <taxon>Avena</taxon>
    </lineage>
</organism>
<reference evidence="1" key="2">
    <citation type="submission" date="2025-09" db="UniProtKB">
        <authorList>
            <consortium name="EnsemblPlants"/>
        </authorList>
    </citation>
    <scope>IDENTIFICATION</scope>
</reference>
<keyword evidence="2" id="KW-1185">Reference proteome</keyword>
<accession>A0ACD5ZS41</accession>
<proteinExistence type="predicted"/>